<evidence type="ECO:0000313" key="9">
    <source>
        <dbReference type="Proteomes" id="UP000003781"/>
    </source>
</evidence>
<keyword evidence="5 6" id="KW-0560">Oxidoreductase</keyword>
<dbReference type="EMBL" id="AAXW01000003">
    <property type="protein sequence ID" value="EAZ93088.1"/>
    <property type="molecule type" value="Genomic_DNA"/>
</dbReference>
<keyword evidence="4" id="KW-0862">Zinc</keyword>
<comment type="similarity">
    <text evidence="2 6 7">Belongs to the histidinol dehydrogenase family.</text>
</comment>
<evidence type="ECO:0000313" key="8">
    <source>
        <dbReference type="EMBL" id="EAZ93088.1"/>
    </source>
</evidence>
<evidence type="ECO:0000256" key="4">
    <source>
        <dbReference type="ARBA" id="ARBA00022833"/>
    </source>
</evidence>
<name>A3IK99_9CHRO</name>
<evidence type="ECO:0000256" key="2">
    <source>
        <dbReference type="ARBA" id="ARBA00010178"/>
    </source>
</evidence>
<dbReference type="InterPro" id="IPR022695">
    <property type="entry name" value="Histidinol_DH_monofunct"/>
</dbReference>
<dbReference type="PANTHER" id="PTHR21256">
    <property type="entry name" value="HISTIDINOL DEHYDROGENASE HDH"/>
    <property type="match status" value="1"/>
</dbReference>
<accession>A3IK99</accession>
<dbReference type="NCBIfam" id="TIGR00069">
    <property type="entry name" value="hisD"/>
    <property type="match status" value="1"/>
</dbReference>
<evidence type="ECO:0000256" key="7">
    <source>
        <dbReference type="RuleBase" id="RU004175"/>
    </source>
</evidence>
<dbReference type="eggNOG" id="COG0141">
    <property type="taxonomic scope" value="Bacteria"/>
</dbReference>
<dbReference type="EC" id="1.1.1.37" evidence="8"/>
<dbReference type="PANTHER" id="PTHR21256:SF2">
    <property type="entry name" value="HISTIDINE BIOSYNTHESIS TRIFUNCTIONAL PROTEIN"/>
    <property type="match status" value="1"/>
</dbReference>
<dbReference type="GO" id="GO:0030060">
    <property type="term" value="F:L-malate dehydrogenase (NAD+) activity"/>
    <property type="evidence" value="ECO:0007669"/>
    <property type="project" value="UniProtKB-EC"/>
</dbReference>
<dbReference type="Gene3D" id="3.40.50.1980">
    <property type="entry name" value="Nitrogenase molybdenum iron protein domain"/>
    <property type="match status" value="2"/>
</dbReference>
<dbReference type="PRINTS" id="PR00083">
    <property type="entry name" value="HOLDHDRGNASE"/>
</dbReference>
<dbReference type="GO" id="GO:0005829">
    <property type="term" value="C:cytosol"/>
    <property type="evidence" value="ECO:0007669"/>
    <property type="project" value="TreeGrafter"/>
</dbReference>
<dbReference type="Pfam" id="PF00815">
    <property type="entry name" value="Histidinol_dh"/>
    <property type="match status" value="1"/>
</dbReference>
<evidence type="ECO:0000256" key="5">
    <source>
        <dbReference type="ARBA" id="ARBA00023002"/>
    </source>
</evidence>
<dbReference type="InterPro" id="IPR012131">
    <property type="entry name" value="Hstdl_DH"/>
</dbReference>
<dbReference type="GO" id="GO:0051287">
    <property type="term" value="F:NAD binding"/>
    <property type="evidence" value="ECO:0007669"/>
    <property type="project" value="InterPro"/>
</dbReference>
<dbReference type="Proteomes" id="UP000003781">
    <property type="component" value="Unassembled WGS sequence"/>
</dbReference>
<proteinExistence type="inferred from homology"/>
<keyword evidence="9" id="KW-1185">Reference proteome</keyword>
<evidence type="ECO:0000256" key="3">
    <source>
        <dbReference type="ARBA" id="ARBA00022723"/>
    </source>
</evidence>
<protein>
    <submittedName>
        <fullName evidence="8">Histidinol dehydrogenase</fullName>
        <ecNumber evidence="8">1.1.1.37</ecNumber>
    </submittedName>
</protein>
<gene>
    <name evidence="8" type="primary">hisD</name>
    <name evidence="8" type="ORF">CY0110_03429</name>
</gene>
<dbReference type="GO" id="GO:0004399">
    <property type="term" value="F:histidinol dehydrogenase activity"/>
    <property type="evidence" value="ECO:0007669"/>
    <property type="project" value="InterPro"/>
</dbReference>
<dbReference type="Gene3D" id="1.20.5.1300">
    <property type="match status" value="1"/>
</dbReference>
<dbReference type="GO" id="GO:0000105">
    <property type="term" value="P:L-histidine biosynthetic process"/>
    <property type="evidence" value="ECO:0007669"/>
    <property type="project" value="InterPro"/>
</dbReference>
<dbReference type="InterPro" id="IPR016161">
    <property type="entry name" value="Ald_DH/histidinol_DH"/>
</dbReference>
<dbReference type="CDD" id="cd06572">
    <property type="entry name" value="Histidinol_dh"/>
    <property type="match status" value="1"/>
</dbReference>
<organism evidence="8 9">
    <name type="scientific">Crocosphaera chwakensis CCY0110</name>
    <dbReference type="NCBI Taxonomy" id="391612"/>
    <lineage>
        <taxon>Bacteria</taxon>
        <taxon>Bacillati</taxon>
        <taxon>Cyanobacteriota</taxon>
        <taxon>Cyanophyceae</taxon>
        <taxon>Oscillatoriophycideae</taxon>
        <taxon>Chroococcales</taxon>
        <taxon>Aphanothecaceae</taxon>
        <taxon>Crocosphaera</taxon>
        <taxon>Crocosphaera chwakensis</taxon>
    </lineage>
</organism>
<keyword evidence="3" id="KW-0479">Metal-binding</keyword>
<dbReference type="OrthoDB" id="9805269at2"/>
<evidence type="ECO:0000256" key="6">
    <source>
        <dbReference type="PIRNR" id="PIRNR000099"/>
    </source>
</evidence>
<dbReference type="AlphaFoldDB" id="A3IK99"/>
<dbReference type="FunFam" id="3.40.50.1980:FF:000001">
    <property type="entry name" value="Histidinol dehydrogenase"/>
    <property type="match status" value="1"/>
</dbReference>
<dbReference type="SUPFAM" id="SSF53720">
    <property type="entry name" value="ALDH-like"/>
    <property type="match status" value="1"/>
</dbReference>
<reference evidence="8 9" key="1">
    <citation type="submission" date="2007-03" db="EMBL/GenBank/DDBJ databases">
        <authorList>
            <person name="Stal L."/>
            <person name="Ferriera S."/>
            <person name="Johnson J."/>
            <person name="Kravitz S."/>
            <person name="Beeson K."/>
            <person name="Sutton G."/>
            <person name="Rogers Y.-H."/>
            <person name="Friedman R."/>
            <person name="Frazier M."/>
            <person name="Venter J.C."/>
        </authorList>
    </citation>
    <scope>NUCLEOTIDE SEQUENCE [LARGE SCALE GENOMIC DNA]</scope>
    <source>
        <strain evidence="8 9">CCY0110</strain>
    </source>
</reference>
<dbReference type="PIRSF" id="PIRSF000099">
    <property type="entry name" value="Histidinol_dh"/>
    <property type="match status" value="1"/>
</dbReference>
<dbReference type="RefSeq" id="WP_008273759.1">
    <property type="nucleotide sequence ID" value="NZ_AAXW01000003.1"/>
</dbReference>
<comment type="cofactor">
    <cofactor evidence="1">
        <name>Zn(2+)</name>
        <dbReference type="ChEBI" id="CHEBI:29105"/>
    </cofactor>
</comment>
<dbReference type="GO" id="GO:0046872">
    <property type="term" value="F:metal ion binding"/>
    <property type="evidence" value="ECO:0007669"/>
    <property type="project" value="UniProtKB-KW"/>
</dbReference>
<comment type="caution">
    <text evidence="8">The sequence shown here is derived from an EMBL/GenBank/DDBJ whole genome shotgun (WGS) entry which is preliminary data.</text>
</comment>
<sequence length="432" mass="47087">MLRIITQSAEIDTELQRIRDRPYRDEIQAKEVAVAEILERIKHQGDQGLFEPFDLLTTPTHLKVSGSDLDAAYQKIPKELLDAIQTVSQKLESFYKQQLPKPWVKFEDDDVVVGKRYTPVKRAGIYVAWEQGSPMSRVLMQTLPAKIAKVPEIILVTPPDETGKVPPDILVSAQVSGVNQIYRMGGAKAIAALAYGTETIPQVEVITGTGGLDVILAKRMVHGTVTIDTPVDASELFIIADATAKESHIAADLLAQVEQDPSSAVIVLTTDLSLAQKIQTKVQEKLQDNAHGILSEKAIAHYSLIIVLDSLEQAINITNQFAPHYVMLALADPWNIVEKIRAVGSLFVGHNTPKAVGDYLGTGGVILPPSGLIRYASSVRVETFLKPSHLIEYSPAALKKLASALEILALAEGLPGTADAMNLRLIEGEDYQ</sequence>
<evidence type="ECO:0000256" key="1">
    <source>
        <dbReference type="ARBA" id="ARBA00001947"/>
    </source>
</evidence>